<proteinExistence type="predicted"/>
<feature type="region of interest" description="Disordered" evidence="1">
    <location>
        <begin position="236"/>
        <end position="423"/>
    </location>
</feature>
<dbReference type="AlphaFoldDB" id="A0A9K3CPG6"/>
<feature type="compositionally biased region" description="Acidic residues" evidence="1">
    <location>
        <begin position="396"/>
        <end position="413"/>
    </location>
</feature>
<comment type="caution">
    <text evidence="2">The sequence shown here is derived from an EMBL/GenBank/DDBJ whole genome shotgun (WGS) entry which is preliminary data.</text>
</comment>
<dbReference type="EMBL" id="BDIP01000302">
    <property type="protein sequence ID" value="GIQ81078.1"/>
    <property type="molecule type" value="Genomic_DNA"/>
</dbReference>
<dbReference type="PRINTS" id="PR01217">
    <property type="entry name" value="PRICHEXTENSN"/>
</dbReference>
<feature type="region of interest" description="Disordered" evidence="1">
    <location>
        <begin position="77"/>
        <end position="208"/>
    </location>
</feature>
<feature type="compositionally biased region" description="Low complexity" evidence="1">
    <location>
        <begin position="293"/>
        <end position="302"/>
    </location>
</feature>
<keyword evidence="3" id="KW-1185">Reference proteome</keyword>
<evidence type="ECO:0000256" key="1">
    <source>
        <dbReference type="SAM" id="MobiDB-lite"/>
    </source>
</evidence>
<evidence type="ECO:0000313" key="3">
    <source>
        <dbReference type="Proteomes" id="UP000265618"/>
    </source>
</evidence>
<feature type="region of interest" description="Disordered" evidence="1">
    <location>
        <begin position="16"/>
        <end position="54"/>
    </location>
</feature>
<feature type="compositionally biased region" description="Pro residues" evidence="1">
    <location>
        <begin position="127"/>
        <end position="201"/>
    </location>
</feature>
<protein>
    <submittedName>
        <fullName evidence="2">Uncharacterized protein</fullName>
    </submittedName>
</protein>
<accession>A0A9K3CPG6</accession>
<organism evidence="2 3">
    <name type="scientific">Kipferlia bialata</name>
    <dbReference type="NCBI Taxonomy" id="797122"/>
    <lineage>
        <taxon>Eukaryota</taxon>
        <taxon>Metamonada</taxon>
        <taxon>Carpediemonas-like organisms</taxon>
        <taxon>Kipferlia</taxon>
    </lineage>
</organism>
<feature type="compositionally biased region" description="Polar residues" evidence="1">
    <location>
        <begin position="21"/>
        <end position="32"/>
    </location>
</feature>
<reference evidence="2 3" key="1">
    <citation type="journal article" date="2018" name="PLoS ONE">
        <title>The draft genome of Kipferlia bialata reveals reductive genome evolution in fornicate parasites.</title>
        <authorList>
            <person name="Tanifuji G."/>
            <person name="Takabayashi S."/>
            <person name="Kume K."/>
            <person name="Takagi M."/>
            <person name="Nakayama T."/>
            <person name="Kamikawa R."/>
            <person name="Inagaki Y."/>
            <person name="Hashimoto T."/>
        </authorList>
    </citation>
    <scope>NUCLEOTIDE SEQUENCE [LARGE SCALE GENOMIC DNA]</scope>
    <source>
        <strain evidence="2">NY0173</strain>
    </source>
</reference>
<dbReference type="Proteomes" id="UP000265618">
    <property type="component" value="Unassembled WGS sequence"/>
</dbReference>
<feature type="compositionally biased region" description="Polar residues" evidence="1">
    <location>
        <begin position="113"/>
        <end position="126"/>
    </location>
</feature>
<name>A0A9K3CPG6_9EUKA</name>
<feature type="compositionally biased region" description="Basic residues" evidence="1">
    <location>
        <begin position="93"/>
        <end position="107"/>
    </location>
</feature>
<evidence type="ECO:0000313" key="2">
    <source>
        <dbReference type="EMBL" id="GIQ81078.1"/>
    </source>
</evidence>
<gene>
    <name evidence="2" type="ORF">KIPB_001980</name>
</gene>
<feature type="compositionally biased region" description="Basic and acidic residues" evidence="1">
    <location>
        <begin position="281"/>
        <end position="291"/>
    </location>
</feature>
<sequence>MKSPKKRSRIARVLEHLFLAPTNSPGSLPNTPETERDRESVATPTVLSPPKASQAEIAALQKEISLIRERVSVSAVGTDGTPRVDGGVSKKTLANRRKRQRKAQKMKKLLESAAQSHPNQTVSGQTMPPPPGVGPSMPAPPPPPGMGMPMPPPPPGGAMLPPPPAPPATRLPPPPAMGMPPPPAPPAFGAGPPPPPPPPPMGMKAKPHPPRIVVREDKTQKAKAVNMTLTPADLRSVKLRSTSSRPELIGTGLRDRTSPSGAFKPSMPSVFDLRSVKLRKVSRDDDRDRRTSPGRTSGRTSPMRSPSGPPALPGVERFCRPREPLSPRSTLTPSRPPMQTAPTPRAAEPFANFSVRLRKTTVKRSPGGTPAPAFAQSCAPKQGTPSRLGLVAEGTREEEDADAEGSEDTEGTDDVPMFDLPSA</sequence>